<organism evidence="1 2">
    <name type="scientific">Seinonella peptonophila</name>
    <dbReference type="NCBI Taxonomy" id="112248"/>
    <lineage>
        <taxon>Bacteria</taxon>
        <taxon>Bacillati</taxon>
        <taxon>Bacillota</taxon>
        <taxon>Bacilli</taxon>
        <taxon>Bacillales</taxon>
        <taxon>Thermoactinomycetaceae</taxon>
        <taxon>Seinonella</taxon>
    </lineage>
</organism>
<reference evidence="1 2" key="1">
    <citation type="submission" date="2016-11" db="EMBL/GenBank/DDBJ databases">
        <authorList>
            <person name="Jaros S."/>
            <person name="Januszkiewicz K."/>
            <person name="Wedrychowicz H."/>
        </authorList>
    </citation>
    <scope>NUCLEOTIDE SEQUENCE [LARGE SCALE GENOMIC DNA]</scope>
    <source>
        <strain evidence="1 2">DSM 44666</strain>
    </source>
</reference>
<dbReference type="Proteomes" id="UP000184476">
    <property type="component" value="Unassembled WGS sequence"/>
</dbReference>
<keyword evidence="2" id="KW-1185">Reference proteome</keyword>
<gene>
    <name evidence="1" type="ORF">SAMN05444392_101725</name>
</gene>
<dbReference type="AlphaFoldDB" id="A0A1M4TZT1"/>
<proteinExistence type="predicted"/>
<accession>A0A1M4TZT1</accession>
<sequence>MKAIINLISGQTIEVKGKAAEELYHQIMYENKSFVTIQSNHLERLFPITQIKEIGIYR</sequence>
<name>A0A1M4TZT1_9BACL</name>
<dbReference type="STRING" id="112248.SAMN05444392_101725"/>
<protein>
    <submittedName>
        <fullName evidence="1">Uncharacterized protein</fullName>
    </submittedName>
</protein>
<evidence type="ECO:0000313" key="1">
    <source>
        <dbReference type="EMBL" id="SHE49847.1"/>
    </source>
</evidence>
<dbReference type="EMBL" id="FQVL01000001">
    <property type="protein sequence ID" value="SHE49847.1"/>
    <property type="molecule type" value="Genomic_DNA"/>
</dbReference>
<dbReference type="RefSeq" id="WP_175552270.1">
    <property type="nucleotide sequence ID" value="NZ_FQVL01000001.1"/>
</dbReference>
<evidence type="ECO:0000313" key="2">
    <source>
        <dbReference type="Proteomes" id="UP000184476"/>
    </source>
</evidence>